<dbReference type="InterPro" id="IPR013426">
    <property type="entry name" value="EpsH-like"/>
</dbReference>
<gene>
    <name evidence="10" type="ORF">GCM10011357_25140</name>
</gene>
<organism evidence="10 11">
    <name type="scientific">Lacimicrobium alkaliphilum</name>
    <dbReference type="NCBI Taxonomy" id="1526571"/>
    <lineage>
        <taxon>Bacteria</taxon>
        <taxon>Pseudomonadati</taxon>
        <taxon>Pseudomonadota</taxon>
        <taxon>Gammaproteobacteria</taxon>
        <taxon>Alteromonadales</taxon>
        <taxon>Alteromonadaceae</taxon>
        <taxon>Lacimicrobium</taxon>
    </lineage>
</organism>
<evidence type="ECO:0000256" key="5">
    <source>
        <dbReference type="ARBA" id="ARBA00022801"/>
    </source>
</evidence>
<dbReference type="NCBIfam" id="TIGR03109">
    <property type="entry name" value="exosort_XrtA"/>
    <property type="match status" value="1"/>
</dbReference>
<proteinExistence type="predicted"/>
<reference evidence="11" key="1">
    <citation type="journal article" date="2019" name="Int. J. Syst. Evol. Microbiol.">
        <title>The Global Catalogue of Microorganisms (GCM) 10K type strain sequencing project: providing services to taxonomists for standard genome sequencing and annotation.</title>
        <authorList>
            <consortium name="The Broad Institute Genomics Platform"/>
            <consortium name="The Broad Institute Genome Sequencing Center for Infectious Disease"/>
            <person name="Wu L."/>
            <person name="Ma J."/>
        </authorList>
    </citation>
    <scope>NUCLEOTIDE SEQUENCE [LARGE SCALE GENOMIC DNA]</scope>
    <source>
        <strain evidence="11">CGMCC 1.12923</strain>
    </source>
</reference>
<dbReference type="NCBIfam" id="TIGR04178">
    <property type="entry name" value="exo_archaeo"/>
    <property type="match status" value="1"/>
</dbReference>
<dbReference type="Pfam" id="PF11984">
    <property type="entry name" value="DUF3485"/>
    <property type="match status" value="1"/>
</dbReference>
<evidence type="ECO:0000256" key="3">
    <source>
        <dbReference type="ARBA" id="ARBA00022670"/>
    </source>
</evidence>
<keyword evidence="2" id="KW-1003">Cell membrane</keyword>
<keyword evidence="5" id="KW-0378">Hydrolase</keyword>
<feature type="transmembrane region" description="Helical" evidence="8">
    <location>
        <begin position="210"/>
        <end position="237"/>
    </location>
</feature>
<evidence type="ECO:0000256" key="4">
    <source>
        <dbReference type="ARBA" id="ARBA00022692"/>
    </source>
</evidence>
<dbReference type="InterPro" id="IPR026392">
    <property type="entry name" value="Exo/Archaeosortase_dom"/>
</dbReference>
<evidence type="ECO:0000256" key="8">
    <source>
        <dbReference type="SAM" id="Phobius"/>
    </source>
</evidence>
<evidence type="ECO:0000256" key="7">
    <source>
        <dbReference type="ARBA" id="ARBA00023136"/>
    </source>
</evidence>
<feature type="transmembrane region" description="Helical" evidence="8">
    <location>
        <begin position="42"/>
        <end position="61"/>
    </location>
</feature>
<dbReference type="InterPro" id="IPR017540">
    <property type="entry name" value="Exosortase-1"/>
</dbReference>
<accession>A0ABQ1RJI1</accession>
<feature type="transmembrane region" description="Helical" evidence="8">
    <location>
        <begin position="73"/>
        <end position="97"/>
    </location>
</feature>
<dbReference type="NCBIfam" id="TIGR02602">
    <property type="entry name" value="8TM_EpsH"/>
    <property type="match status" value="1"/>
</dbReference>
<keyword evidence="11" id="KW-1185">Reference proteome</keyword>
<keyword evidence="7 8" id="KW-0472">Membrane</keyword>
<evidence type="ECO:0000256" key="1">
    <source>
        <dbReference type="ARBA" id="ARBA00004651"/>
    </source>
</evidence>
<dbReference type="EMBL" id="BMGJ01000010">
    <property type="protein sequence ID" value="GGD69058.1"/>
    <property type="molecule type" value="Genomic_DNA"/>
</dbReference>
<comment type="subcellular location">
    <subcellularLocation>
        <location evidence="1">Cell membrane</location>
        <topology evidence="1">Multi-pass membrane protein</topology>
    </subcellularLocation>
</comment>
<dbReference type="Pfam" id="PF09721">
    <property type="entry name" value="Exosortase_EpsH"/>
    <property type="match status" value="1"/>
</dbReference>
<protein>
    <recommendedName>
        <fullName evidence="9">Methanolan biosynthesis EpsI domain-containing protein</fullName>
    </recommendedName>
</protein>
<evidence type="ECO:0000259" key="9">
    <source>
        <dbReference type="Pfam" id="PF11984"/>
    </source>
</evidence>
<keyword evidence="3" id="KW-0645">Protease</keyword>
<feature type="transmembrane region" description="Helical" evidence="8">
    <location>
        <begin position="103"/>
        <end position="131"/>
    </location>
</feature>
<evidence type="ECO:0000313" key="11">
    <source>
        <dbReference type="Proteomes" id="UP000614272"/>
    </source>
</evidence>
<dbReference type="InterPro" id="IPR014263">
    <property type="entry name" value="Methanolan_biosynth_EpsI"/>
</dbReference>
<dbReference type="InterPro" id="IPR019127">
    <property type="entry name" value="Exosortase"/>
</dbReference>
<sequence length="483" mass="54821">MSEVLGKKVNLLSILLLLFATWLVLFWDSVMATAAIWERSETFAHCFLILPICIYLLHRDWSALKHLPIKPNLWLLLPLLAILIFWLFGDLAHIAAIEQLATFLLLPLMCWLVLGNQIALRMWFVLFFWMFSVPEGEFLIPALQEVTADFTVMAIQLTGIPVYREGLYIAVPGGLFEVAVACSGIRYLIASLTLGCLFAYLTYYKWHKRVLFVLFSLVLPIVANGIRAYGIVMIAYLSDMKHATGADHLVYGWLFFGVVIFIMFSIGSIWRDPEPRSEEVEKESNPAVPLKTVVTGWLSAVVLILVAEGYNITAQNINYPAAPDIQSQWDLEDVSNSSWQPVFQNPGQEYAGRYQQSDFYAVWYAHSTEDSKLISSVNQLYNRSSWTRINSQAQSGYQLLEISSLDGRRRMLAYSYVTPWLQSPSNIKVRLTQALQALAGQPQQGMALVISRLVENDEDRKAFRAQAKAFFDENYQQVLNGSL</sequence>
<feature type="domain" description="Methanolan biosynthesis EpsI" evidence="9">
    <location>
        <begin position="300"/>
        <end position="477"/>
    </location>
</feature>
<name>A0ABQ1RJI1_9ALTE</name>
<comment type="caution">
    <text evidence="10">The sequence shown here is derived from an EMBL/GenBank/DDBJ whole genome shotgun (WGS) entry which is preliminary data.</text>
</comment>
<dbReference type="RefSeq" id="WP_099035181.1">
    <property type="nucleotide sequence ID" value="NZ_BMGJ01000010.1"/>
</dbReference>
<keyword evidence="4 8" id="KW-0812">Transmembrane</keyword>
<evidence type="ECO:0000256" key="2">
    <source>
        <dbReference type="ARBA" id="ARBA00022475"/>
    </source>
</evidence>
<keyword evidence="6 8" id="KW-1133">Transmembrane helix</keyword>
<feature type="transmembrane region" description="Helical" evidence="8">
    <location>
        <begin position="185"/>
        <end position="204"/>
    </location>
</feature>
<dbReference type="Proteomes" id="UP000614272">
    <property type="component" value="Unassembled WGS sequence"/>
</dbReference>
<feature type="transmembrane region" description="Helical" evidence="8">
    <location>
        <begin position="249"/>
        <end position="270"/>
    </location>
</feature>
<evidence type="ECO:0000256" key="6">
    <source>
        <dbReference type="ARBA" id="ARBA00022989"/>
    </source>
</evidence>
<evidence type="ECO:0000313" key="10">
    <source>
        <dbReference type="EMBL" id="GGD69058.1"/>
    </source>
</evidence>